<accession>X1S5H2</accession>
<sequence>MKKWIVGIVLALLVVGCVTSTDPETGEKLYGLDPNTVGGVESLVDTGLALGSIAFRYHGFPVFVFLMRRLLLRG</sequence>
<keyword evidence="1" id="KW-1133">Transmembrane helix</keyword>
<dbReference type="AlphaFoldDB" id="X1S5H2"/>
<organism evidence="2">
    <name type="scientific">marine sediment metagenome</name>
    <dbReference type="NCBI Taxonomy" id="412755"/>
    <lineage>
        <taxon>unclassified sequences</taxon>
        <taxon>metagenomes</taxon>
        <taxon>ecological metagenomes</taxon>
    </lineage>
</organism>
<reference evidence="2" key="1">
    <citation type="journal article" date="2014" name="Front. Microbiol.">
        <title>High frequency of phylogenetically diverse reductive dehalogenase-homologous genes in deep subseafloor sedimentary metagenomes.</title>
        <authorList>
            <person name="Kawai M."/>
            <person name="Futagami T."/>
            <person name="Toyoda A."/>
            <person name="Takaki Y."/>
            <person name="Nishi S."/>
            <person name="Hori S."/>
            <person name="Arai W."/>
            <person name="Tsubouchi T."/>
            <person name="Morono Y."/>
            <person name="Uchiyama I."/>
            <person name="Ito T."/>
            <person name="Fujiyama A."/>
            <person name="Inagaki F."/>
            <person name="Takami H."/>
        </authorList>
    </citation>
    <scope>NUCLEOTIDE SEQUENCE</scope>
    <source>
        <strain evidence="2">Expedition CK06-06</strain>
    </source>
</reference>
<evidence type="ECO:0000256" key="1">
    <source>
        <dbReference type="SAM" id="Phobius"/>
    </source>
</evidence>
<comment type="caution">
    <text evidence="2">The sequence shown here is derived from an EMBL/GenBank/DDBJ whole genome shotgun (WGS) entry which is preliminary data.</text>
</comment>
<keyword evidence="1" id="KW-0812">Transmembrane</keyword>
<evidence type="ECO:0000313" key="2">
    <source>
        <dbReference type="EMBL" id="GAI88153.1"/>
    </source>
</evidence>
<name>X1S5H2_9ZZZZ</name>
<feature type="transmembrane region" description="Helical" evidence="1">
    <location>
        <begin position="47"/>
        <end position="67"/>
    </location>
</feature>
<evidence type="ECO:0008006" key="3">
    <source>
        <dbReference type="Google" id="ProtNLM"/>
    </source>
</evidence>
<proteinExistence type="predicted"/>
<dbReference type="EMBL" id="BARW01023933">
    <property type="protein sequence ID" value="GAI88153.1"/>
    <property type="molecule type" value="Genomic_DNA"/>
</dbReference>
<keyword evidence="1" id="KW-0472">Membrane</keyword>
<protein>
    <recommendedName>
        <fullName evidence="3">Lipoprotein</fullName>
    </recommendedName>
</protein>
<gene>
    <name evidence="2" type="ORF">S12H4_39587</name>
</gene>
<dbReference type="PROSITE" id="PS51257">
    <property type="entry name" value="PROKAR_LIPOPROTEIN"/>
    <property type="match status" value="1"/>
</dbReference>